<accession>A0ABT6JMM4</accession>
<dbReference type="Proteomes" id="UP001156831">
    <property type="component" value="Unassembled WGS sequence"/>
</dbReference>
<sequence length="136" mass="14053">MQAIADLRALLRHMQPTLAPGRYAFVTLPAGFPLDPAHVVASIREPEGLSVVLPEQVAVELGLPVAFTAAWVTLTIHSDLSAVGLTAAFSQALARAGISCNVVAGVCHDHLFVPVGQAQAALDALRALARSAGDSP</sequence>
<evidence type="ECO:0000259" key="2">
    <source>
        <dbReference type="Pfam" id="PF13840"/>
    </source>
</evidence>
<dbReference type="Pfam" id="PF13840">
    <property type="entry name" value="ACT_7"/>
    <property type="match status" value="1"/>
</dbReference>
<evidence type="ECO:0000313" key="4">
    <source>
        <dbReference type="Proteomes" id="UP001156831"/>
    </source>
</evidence>
<evidence type="ECO:0000259" key="1">
    <source>
        <dbReference type="Pfam" id="PF10000"/>
    </source>
</evidence>
<dbReference type="Pfam" id="PF10000">
    <property type="entry name" value="ACT_3"/>
    <property type="match status" value="1"/>
</dbReference>
<proteinExistence type="predicted"/>
<dbReference type="RefSeq" id="WP_280602664.1">
    <property type="nucleotide sequence ID" value="NZ_JARXRN010000028.1"/>
</dbReference>
<evidence type="ECO:0000313" key="3">
    <source>
        <dbReference type="EMBL" id="MDH5831703.1"/>
    </source>
</evidence>
<dbReference type="SUPFAM" id="SSF55021">
    <property type="entry name" value="ACT-like"/>
    <property type="match status" value="2"/>
</dbReference>
<feature type="domain" description="DUF2241" evidence="1">
    <location>
        <begin position="4"/>
        <end position="69"/>
    </location>
</feature>
<dbReference type="Gene3D" id="3.30.2130.10">
    <property type="entry name" value="VC0802-like"/>
    <property type="match status" value="1"/>
</dbReference>
<dbReference type="InterPro" id="IPR018717">
    <property type="entry name" value="DUF2241"/>
</dbReference>
<dbReference type="EMBL" id="JARXRN010000028">
    <property type="protein sequence ID" value="MDH5831703.1"/>
    <property type="molecule type" value="Genomic_DNA"/>
</dbReference>
<keyword evidence="4" id="KW-1185">Reference proteome</keyword>
<comment type="caution">
    <text evidence="3">The sequence shown here is derived from an EMBL/GenBank/DDBJ whole genome shotgun (WGS) entry which is preliminary data.</text>
</comment>
<feature type="domain" description="CASTOR ACT" evidence="2">
    <location>
        <begin position="70"/>
        <end position="126"/>
    </location>
</feature>
<reference evidence="3 4" key="1">
    <citation type="submission" date="2023-04" db="EMBL/GenBank/DDBJ databases">
        <title>Luteimonas sp. M1R5S18.</title>
        <authorList>
            <person name="Sun J.-Q."/>
        </authorList>
    </citation>
    <scope>NUCLEOTIDE SEQUENCE [LARGE SCALE GENOMIC DNA]</scope>
    <source>
        <strain evidence="3 4">M1R5S18</strain>
    </source>
</reference>
<protein>
    <submittedName>
        <fullName evidence="3">ACT domain-containing protein</fullName>
    </submittedName>
</protein>
<organism evidence="3 4">
    <name type="scientific">Luteimonas rhizosphaericola</name>
    <dbReference type="NCBI Taxonomy" id="3042024"/>
    <lineage>
        <taxon>Bacteria</taxon>
        <taxon>Pseudomonadati</taxon>
        <taxon>Pseudomonadota</taxon>
        <taxon>Gammaproteobacteria</taxon>
        <taxon>Lysobacterales</taxon>
        <taxon>Lysobacteraceae</taxon>
        <taxon>Luteimonas</taxon>
    </lineage>
</organism>
<dbReference type="InterPro" id="IPR045865">
    <property type="entry name" value="ACT-like_dom_sf"/>
</dbReference>
<dbReference type="PANTHER" id="PTHR39199:SF1">
    <property type="entry name" value="BLR5128 PROTEIN"/>
    <property type="match status" value="1"/>
</dbReference>
<gene>
    <name evidence="3" type="ORF">QFW80_14365</name>
</gene>
<dbReference type="PANTHER" id="PTHR39199">
    <property type="entry name" value="BLR5128 PROTEIN"/>
    <property type="match status" value="1"/>
</dbReference>
<dbReference type="InterPro" id="IPR027795">
    <property type="entry name" value="CASTOR_ACT_dom"/>
</dbReference>
<name>A0ABT6JMM4_9GAMM</name>